<dbReference type="GO" id="GO:0003676">
    <property type="term" value="F:nucleic acid binding"/>
    <property type="evidence" value="ECO:0007669"/>
    <property type="project" value="InterPro"/>
</dbReference>
<dbReference type="PANTHER" id="PTHR18895">
    <property type="entry name" value="HEMK METHYLTRANSFERASE"/>
    <property type="match status" value="1"/>
</dbReference>
<feature type="domain" description="Release factor glutamine methyltransferase N-terminal" evidence="7">
    <location>
        <begin position="3"/>
        <end position="71"/>
    </location>
</feature>
<dbReference type="InterPro" id="IPR002052">
    <property type="entry name" value="DNA_methylase_N6_adenine_CS"/>
</dbReference>
<evidence type="ECO:0000259" key="7">
    <source>
        <dbReference type="Pfam" id="PF17827"/>
    </source>
</evidence>
<keyword evidence="3" id="KW-0808">Transferase</keyword>
<dbReference type="EC" id="2.1.1.297" evidence="1"/>
<feature type="non-terminal residue" evidence="8">
    <location>
        <position position="1"/>
    </location>
</feature>
<feature type="domain" description="Methyltransferase small" evidence="6">
    <location>
        <begin position="93"/>
        <end position="193"/>
    </location>
</feature>
<dbReference type="PROSITE" id="PS00092">
    <property type="entry name" value="N6_MTASE"/>
    <property type="match status" value="1"/>
</dbReference>
<keyword evidence="4" id="KW-0949">S-adenosyl-L-methionine</keyword>
<dbReference type="InterPro" id="IPR004556">
    <property type="entry name" value="HemK-like"/>
</dbReference>
<dbReference type="NCBIfam" id="TIGR00536">
    <property type="entry name" value="hemK_fam"/>
    <property type="match status" value="1"/>
</dbReference>
<dbReference type="GO" id="GO:0102559">
    <property type="term" value="F:peptide chain release factor N(5)-glutamine methyltransferase activity"/>
    <property type="evidence" value="ECO:0007669"/>
    <property type="project" value="UniProtKB-EC"/>
</dbReference>
<name>A0A381UIR3_9ZZZZ</name>
<dbReference type="HAMAP" id="MF_02126">
    <property type="entry name" value="RF_methyltr_PrmC"/>
    <property type="match status" value="1"/>
</dbReference>
<protein>
    <recommendedName>
        <fullName evidence="1">peptide chain release factor N(5)-glutamine methyltransferase</fullName>
        <ecNumber evidence="1">2.1.1.297</ecNumber>
    </recommendedName>
</protein>
<dbReference type="NCBIfam" id="TIGR03534">
    <property type="entry name" value="RF_mod_PrmC"/>
    <property type="match status" value="1"/>
</dbReference>
<dbReference type="InterPro" id="IPR050320">
    <property type="entry name" value="N5-glutamine_MTase"/>
</dbReference>
<dbReference type="Pfam" id="PF05175">
    <property type="entry name" value="MTS"/>
    <property type="match status" value="1"/>
</dbReference>
<dbReference type="GO" id="GO:0032259">
    <property type="term" value="P:methylation"/>
    <property type="evidence" value="ECO:0007669"/>
    <property type="project" value="UniProtKB-KW"/>
</dbReference>
<evidence type="ECO:0000256" key="4">
    <source>
        <dbReference type="ARBA" id="ARBA00022691"/>
    </source>
</evidence>
<dbReference type="CDD" id="cd02440">
    <property type="entry name" value="AdoMet_MTases"/>
    <property type="match status" value="1"/>
</dbReference>
<reference evidence="8" key="1">
    <citation type="submission" date="2018-05" db="EMBL/GenBank/DDBJ databases">
        <authorList>
            <person name="Lanie J.A."/>
            <person name="Ng W.-L."/>
            <person name="Kazmierczak K.M."/>
            <person name="Andrzejewski T.M."/>
            <person name="Davidsen T.M."/>
            <person name="Wayne K.J."/>
            <person name="Tettelin H."/>
            <person name="Glass J.I."/>
            <person name="Rusch D."/>
            <person name="Podicherti R."/>
            <person name="Tsui H.-C.T."/>
            <person name="Winkler M.E."/>
        </authorList>
    </citation>
    <scope>NUCLEOTIDE SEQUENCE</scope>
</reference>
<dbReference type="SUPFAM" id="SSF53335">
    <property type="entry name" value="S-adenosyl-L-methionine-dependent methyltransferases"/>
    <property type="match status" value="1"/>
</dbReference>
<dbReference type="PANTHER" id="PTHR18895:SF74">
    <property type="entry name" value="MTRF1L RELEASE FACTOR GLUTAMINE METHYLTRANSFERASE"/>
    <property type="match status" value="1"/>
</dbReference>
<evidence type="ECO:0000259" key="6">
    <source>
        <dbReference type="Pfam" id="PF05175"/>
    </source>
</evidence>
<evidence type="ECO:0000256" key="3">
    <source>
        <dbReference type="ARBA" id="ARBA00022679"/>
    </source>
</evidence>
<dbReference type="Pfam" id="PF17827">
    <property type="entry name" value="PrmC_N"/>
    <property type="match status" value="1"/>
</dbReference>
<evidence type="ECO:0000256" key="1">
    <source>
        <dbReference type="ARBA" id="ARBA00012771"/>
    </source>
</evidence>
<evidence type="ECO:0000256" key="5">
    <source>
        <dbReference type="ARBA" id="ARBA00048391"/>
    </source>
</evidence>
<dbReference type="Gene3D" id="3.40.50.150">
    <property type="entry name" value="Vaccinia Virus protein VP39"/>
    <property type="match status" value="1"/>
</dbReference>
<dbReference type="InterPro" id="IPR040758">
    <property type="entry name" value="PrmC_N"/>
</dbReference>
<evidence type="ECO:0000313" key="8">
    <source>
        <dbReference type="EMBL" id="SVA28055.1"/>
    </source>
</evidence>
<keyword evidence="2" id="KW-0489">Methyltransferase</keyword>
<organism evidence="8">
    <name type="scientific">marine metagenome</name>
    <dbReference type="NCBI Taxonomy" id="408172"/>
    <lineage>
        <taxon>unclassified sequences</taxon>
        <taxon>metagenomes</taxon>
        <taxon>ecological metagenomes</taxon>
    </lineage>
</organism>
<dbReference type="InterPro" id="IPR029063">
    <property type="entry name" value="SAM-dependent_MTases_sf"/>
</dbReference>
<accession>A0A381UIR3</accession>
<dbReference type="InterPro" id="IPR019874">
    <property type="entry name" value="RF_methyltr_PrmC"/>
</dbReference>
<dbReference type="InterPro" id="IPR007848">
    <property type="entry name" value="Small_mtfrase_dom"/>
</dbReference>
<dbReference type="Gene3D" id="1.10.8.10">
    <property type="entry name" value="DNA helicase RuvA subunit, C-terminal domain"/>
    <property type="match status" value="1"/>
</dbReference>
<proteinExistence type="inferred from homology"/>
<evidence type="ECO:0000256" key="2">
    <source>
        <dbReference type="ARBA" id="ARBA00022603"/>
    </source>
</evidence>
<dbReference type="EMBL" id="UINC01006525">
    <property type="protein sequence ID" value="SVA28055.1"/>
    <property type="molecule type" value="Genomic_DNA"/>
</dbReference>
<comment type="catalytic activity">
    <reaction evidence="5">
        <text>L-glutaminyl-[peptide chain release factor] + S-adenosyl-L-methionine = N(5)-methyl-L-glutaminyl-[peptide chain release factor] + S-adenosyl-L-homocysteine + H(+)</text>
        <dbReference type="Rhea" id="RHEA:42896"/>
        <dbReference type="Rhea" id="RHEA-COMP:10271"/>
        <dbReference type="Rhea" id="RHEA-COMP:10272"/>
        <dbReference type="ChEBI" id="CHEBI:15378"/>
        <dbReference type="ChEBI" id="CHEBI:30011"/>
        <dbReference type="ChEBI" id="CHEBI:57856"/>
        <dbReference type="ChEBI" id="CHEBI:59789"/>
        <dbReference type="ChEBI" id="CHEBI:61891"/>
        <dbReference type="EC" id="2.1.1.297"/>
    </reaction>
</comment>
<gene>
    <name evidence="8" type="ORF">METZ01_LOCUS80909</name>
</gene>
<dbReference type="AlphaFoldDB" id="A0A381UIR3"/>
<sequence length="280" mass="30681">VNAACTRLIESGIRPEEAGLDAEVLARHLLGWDRATYFTERHQKITRAFDKEYISLIARRARREPVAYLTGMREFWGLDFTVTPDTLIPRPETELLIETVLQLRPDRSINGVLVDVGTGSGCIAVVLAVEFPNMTIVATDISKPALAVAQANAKRHGVSDRIELRHGPQLAGLSGPVDLIVSNPPYVTAQAMQHLAPEVRDHEPHLALNGGAGGIETLRALIEKTSLKLVKNGSLIVEFGYDQEAVFRQIANATHLTDIQVVHDIQGLPRVGVATCRNNR</sequence>